<protein>
    <submittedName>
        <fullName evidence="1">Uncharacterized protein</fullName>
    </submittedName>
</protein>
<dbReference type="EMBL" id="CP063205">
    <property type="protein sequence ID" value="QOS13033.1"/>
    <property type="molecule type" value="Genomic_DNA"/>
</dbReference>
<accession>A0A871BK27</accession>
<sequence>MSNSASHPIERQSERAYRTYPLGVRIVEYDDPDGDGRRYGFRAPDHAGREFDDPDTAALYADVYFDVNGFVEAGTGDRGVPPEIIQAGRDTLAAYFLTQPYADADWVASFYGKKRARIERYAAAVRRRAEEIREGVEALEREGNSVADDASVGRQVRTDI</sequence>
<dbReference type="AlphaFoldDB" id="A0A871BK27"/>
<name>A0A871BK27_HALGI</name>
<dbReference type="Proteomes" id="UP000663064">
    <property type="component" value="Chromosome"/>
</dbReference>
<evidence type="ECO:0000313" key="2">
    <source>
        <dbReference type="Proteomes" id="UP000663064"/>
    </source>
</evidence>
<dbReference type="RefSeq" id="WP_193492716.1">
    <property type="nucleotide sequence ID" value="NZ_CP063205.1"/>
</dbReference>
<organism evidence="1 2">
    <name type="scientific">Haloferax gibbonsii</name>
    <dbReference type="NCBI Taxonomy" id="35746"/>
    <lineage>
        <taxon>Archaea</taxon>
        <taxon>Methanobacteriati</taxon>
        <taxon>Methanobacteriota</taxon>
        <taxon>Stenosarchaea group</taxon>
        <taxon>Halobacteria</taxon>
        <taxon>Halobacteriales</taxon>
        <taxon>Haloferacaceae</taxon>
        <taxon>Haloferax</taxon>
    </lineage>
</organism>
<dbReference type="GeneID" id="59460557"/>
<gene>
    <name evidence="1" type="ORF">HfgLR_14525</name>
</gene>
<proteinExistence type="predicted"/>
<evidence type="ECO:0000313" key="1">
    <source>
        <dbReference type="EMBL" id="QOS13033.1"/>
    </source>
</evidence>
<reference evidence="1" key="1">
    <citation type="journal article" date="2021" name="Front. Microbiol.">
        <title>Cellular and Genomic Properties of Haloferax gibbonsii LR2-5, the Host of Euryarchaeal Virus HFTV1.</title>
        <authorList>
            <person name="Tittes C."/>
            <person name="Schwarzer S."/>
            <person name="Pfeiffer F."/>
            <person name="Dyall-Smith M."/>
            <person name="Rodriguez-Franco M."/>
            <person name="Oksanen H.M."/>
            <person name="Quax T.E.F."/>
        </authorList>
    </citation>
    <scope>NUCLEOTIDE SEQUENCE</scope>
    <source>
        <strain evidence="1">LR2-5</strain>
    </source>
</reference>